<reference evidence="1 2" key="1">
    <citation type="submission" date="2019-08" db="EMBL/GenBank/DDBJ databases">
        <title>Paraburkholderia sp. DCY113.</title>
        <authorList>
            <person name="Kang J."/>
        </authorList>
    </citation>
    <scope>NUCLEOTIDE SEQUENCE [LARGE SCALE GENOMIC DNA]</scope>
    <source>
        <strain evidence="1 2">DCY113</strain>
    </source>
</reference>
<dbReference type="AlphaFoldDB" id="A0A5B0GNK2"/>
<dbReference type="Pfam" id="PF07254">
    <property type="entry name" value="Cpta_toxin"/>
    <property type="match status" value="1"/>
</dbReference>
<evidence type="ECO:0000313" key="2">
    <source>
        <dbReference type="Proteomes" id="UP000325273"/>
    </source>
</evidence>
<sequence length="127" mass="13294">MRGALGIFVLTATWAAYACLASHLGAWQALPLTLAVAASLMLGARRHERAQPAALKIGQDELSVWGGAGTLLIRGRITGCSQWSGRLLILALQPEAGRARSLLITADALPAPVFRQLSVLGRRAAGA</sequence>
<evidence type="ECO:0000313" key="1">
    <source>
        <dbReference type="EMBL" id="KAA1004018.1"/>
    </source>
</evidence>
<comment type="caution">
    <text evidence="1">The sequence shown here is derived from an EMBL/GenBank/DDBJ whole genome shotgun (WGS) entry which is preliminary data.</text>
</comment>
<accession>A0A5B0GNK2</accession>
<name>A0A5B0GNK2_9BURK</name>
<dbReference type="Proteomes" id="UP000325273">
    <property type="component" value="Unassembled WGS sequence"/>
</dbReference>
<proteinExistence type="predicted"/>
<dbReference type="PROSITE" id="PS51257">
    <property type="entry name" value="PROKAR_LIPOPROTEIN"/>
    <property type="match status" value="1"/>
</dbReference>
<protein>
    <submittedName>
        <fullName evidence="1">Uncharacterized protein</fullName>
    </submittedName>
</protein>
<keyword evidence="2" id="KW-1185">Reference proteome</keyword>
<organism evidence="1 2">
    <name type="scientific">Paraburkholderia panacisoli</name>
    <dbReference type="NCBI Taxonomy" id="2603818"/>
    <lineage>
        <taxon>Bacteria</taxon>
        <taxon>Pseudomonadati</taxon>
        <taxon>Pseudomonadota</taxon>
        <taxon>Betaproteobacteria</taxon>
        <taxon>Burkholderiales</taxon>
        <taxon>Burkholderiaceae</taxon>
        <taxon>Paraburkholderia</taxon>
    </lineage>
</organism>
<dbReference type="EMBL" id="VTUZ01000031">
    <property type="protein sequence ID" value="KAA1004018.1"/>
    <property type="molecule type" value="Genomic_DNA"/>
</dbReference>
<gene>
    <name evidence="1" type="ORF">FVF58_34140</name>
</gene>
<dbReference type="InterPro" id="IPR009883">
    <property type="entry name" value="YgfX"/>
</dbReference>